<evidence type="ECO:0000313" key="1">
    <source>
        <dbReference type="EMBL" id="GGM39644.1"/>
    </source>
</evidence>
<keyword evidence="2" id="KW-1185">Reference proteome</keyword>
<protein>
    <submittedName>
        <fullName evidence="1">Uncharacterized protein</fullName>
    </submittedName>
</protein>
<sequence>MNIIQDGTYQYSKPQAFGPSTPVLVQISGGQVVRYDWGTYIDLPLRSDQAAQVLLDLTVRIADHARWGAQLEFSPALVATLSNPVTGPVSVPLFPGGAA</sequence>
<organism evidence="1 2">
    <name type="scientific">Deinococcus arenae</name>
    <dbReference type="NCBI Taxonomy" id="1452751"/>
    <lineage>
        <taxon>Bacteria</taxon>
        <taxon>Thermotogati</taxon>
        <taxon>Deinococcota</taxon>
        <taxon>Deinococci</taxon>
        <taxon>Deinococcales</taxon>
        <taxon>Deinococcaceae</taxon>
        <taxon>Deinococcus</taxon>
    </lineage>
</organism>
<dbReference type="RefSeq" id="WP_189062484.1">
    <property type="nucleotide sequence ID" value="NZ_BMQG01000004.1"/>
</dbReference>
<dbReference type="Proteomes" id="UP000600547">
    <property type="component" value="Unassembled WGS sequence"/>
</dbReference>
<dbReference type="AlphaFoldDB" id="A0A8H9GPC6"/>
<gene>
    <name evidence="1" type="ORF">GCM10008956_15100</name>
</gene>
<accession>A0A8H9GPC6</accession>
<proteinExistence type="predicted"/>
<comment type="caution">
    <text evidence="1">The sequence shown here is derived from an EMBL/GenBank/DDBJ whole genome shotgun (WGS) entry which is preliminary data.</text>
</comment>
<name>A0A8H9GPC6_9DEIO</name>
<reference evidence="2" key="1">
    <citation type="journal article" date="2019" name="Int. J. Syst. Evol. Microbiol.">
        <title>The Global Catalogue of Microorganisms (GCM) 10K type strain sequencing project: providing services to taxonomists for standard genome sequencing and annotation.</title>
        <authorList>
            <consortium name="The Broad Institute Genomics Platform"/>
            <consortium name="The Broad Institute Genome Sequencing Center for Infectious Disease"/>
            <person name="Wu L."/>
            <person name="Ma J."/>
        </authorList>
    </citation>
    <scope>NUCLEOTIDE SEQUENCE [LARGE SCALE GENOMIC DNA]</scope>
    <source>
        <strain evidence="2">JCM 31047</strain>
    </source>
</reference>
<evidence type="ECO:0000313" key="2">
    <source>
        <dbReference type="Proteomes" id="UP000600547"/>
    </source>
</evidence>
<dbReference type="EMBL" id="BMQG01000004">
    <property type="protein sequence ID" value="GGM39644.1"/>
    <property type="molecule type" value="Genomic_DNA"/>
</dbReference>